<keyword evidence="3" id="KW-1003">Cell membrane</keyword>
<comment type="similarity">
    <text evidence="7">Belongs to the binding-protein-dependent transport system permease family. OppBC subfamily.</text>
</comment>
<dbReference type="RefSeq" id="WP_289963934.1">
    <property type="nucleotide sequence ID" value="NZ_JAUEOZ010000002.1"/>
</dbReference>
<evidence type="ECO:0000256" key="4">
    <source>
        <dbReference type="ARBA" id="ARBA00022692"/>
    </source>
</evidence>
<evidence type="ECO:0000256" key="1">
    <source>
        <dbReference type="ARBA" id="ARBA00004651"/>
    </source>
</evidence>
<reference evidence="10" key="1">
    <citation type="submission" date="2024-05" db="EMBL/GenBank/DDBJ databases">
        <title>Genome Sequences of Four Agar- Degrading Marine Bacteria.</title>
        <authorList>
            <person name="Phillips E.K."/>
            <person name="Shaffer J.C."/>
            <person name="Henson M.W."/>
            <person name="Temperton B."/>
            <person name="Thrash C.J."/>
            <person name="Martin M.O."/>
        </authorList>
    </citation>
    <scope>NUCLEOTIDE SEQUENCE</scope>
    <source>
        <strain evidence="10">EKP203</strain>
    </source>
</reference>
<feature type="transmembrane region" description="Helical" evidence="8">
    <location>
        <begin position="232"/>
        <end position="258"/>
    </location>
</feature>
<dbReference type="InterPro" id="IPR035906">
    <property type="entry name" value="MetI-like_sf"/>
</dbReference>
<protein>
    <submittedName>
        <fullName evidence="10">ABC transporter permease</fullName>
    </submittedName>
</protein>
<dbReference type="InterPro" id="IPR045621">
    <property type="entry name" value="BPD_transp_1_N"/>
</dbReference>
<dbReference type="Pfam" id="PF19300">
    <property type="entry name" value="BPD_transp_1_N"/>
    <property type="match status" value="1"/>
</dbReference>
<feature type="domain" description="ABC transmembrane type-1" evidence="9">
    <location>
        <begin position="100"/>
        <end position="301"/>
    </location>
</feature>
<feature type="transmembrane region" description="Helical" evidence="8">
    <location>
        <begin position="12"/>
        <end position="30"/>
    </location>
</feature>
<dbReference type="PANTHER" id="PTHR43163:SF6">
    <property type="entry name" value="DIPEPTIDE TRANSPORT SYSTEM PERMEASE PROTEIN DPPB-RELATED"/>
    <property type="match status" value="1"/>
</dbReference>
<sequence length="314" mass="34028">MINILLRRLGQAGLVAWAVGTLTFILMRLLPGDFAYRIAAGRYGYDYVNQAAAEAVTAELGLDRPAIVQYFEWLVNLVQFNLGESLVSGNPVTQELYHQLGHSLKLALFASFFSLIIAIPLGLYAGRNAGSKGDKASLVFAILVRAQPVFVIGLVMVLVFALKLKLFPVAGFGSSEYVILPALSLALAMAALSSRMIRNSTFDVVNSAYYRFARYKGLTEDQAFTHHAQPNIALPVLAFVGIQAVGLIEGIVMIESLFSWPGIGHALAHAIFGRDVPMIQGAALTMGLIFVVLNTLVDLLGYALDPRQREEALA</sequence>
<feature type="transmembrane region" description="Helical" evidence="8">
    <location>
        <begin position="278"/>
        <end position="304"/>
    </location>
</feature>
<organism evidence="10 11">
    <name type="scientific">Vibrio agarivorans</name>
    <dbReference type="NCBI Taxonomy" id="153622"/>
    <lineage>
        <taxon>Bacteria</taxon>
        <taxon>Pseudomonadati</taxon>
        <taxon>Pseudomonadota</taxon>
        <taxon>Gammaproteobacteria</taxon>
        <taxon>Vibrionales</taxon>
        <taxon>Vibrionaceae</taxon>
        <taxon>Vibrio</taxon>
    </lineage>
</organism>
<dbReference type="EMBL" id="JAUEOZ010000002">
    <property type="protein sequence ID" value="MDN2483510.1"/>
    <property type="molecule type" value="Genomic_DNA"/>
</dbReference>
<keyword evidence="5 8" id="KW-1133">Transmembrane helix</keyword>
<comment type="caution">
    <text evidence="10">The sequence shown here is derived from an EMBL/GenBank/DDBJ whole genome shotgun (WGS) entry which is preliminary data.</text>
</comment>
<keyword evidence="4 8" id="KW-0812">Transmembrane</keyword>
<evidence type="ECO:0000256" key="5">
    <source>
        <dbReference type="ARBA" id="ARBA00022989"/>
    </source>
</evidence>
<keyword evidence="11" id="KW-1185">Reference proteome</keyword>
<dbReference type="SUPFAM" id="SSF161098">
    <property type="entry name" value="MetI-like"/>
    <property type="match status" value="1"/>
</dbReference>
<gene>
    <name evidence="10" type="ORF">QWJ08_19375</name>
</gene>
<dbReference type="InterPro" id="IPR000515">
    <property type="entry name" value="MetI-like"/>
</dbReference>
<dbReference type="Proteomes" id="UP001169719">
    <property type="component" value="Unassembled WGS sequence"/>
</dbReference>
<feature type="transmembrane region" description="Helical" evidence="8">
    <location>
        <begin position="174"/>
        <end position="192"/>
    </location>
</feature>
<proteinExistence type="inferred from homology"/>
<accession>A0ABT7Y686</accession>
<feature type="transmembrane region" description="Helical" evidence="8">
    <location>
        <begin position="138"/>
        <end position="162"/>
    </location>
</feature>
<evidence type="ECO:0000259" key="9">
    <source>
        <dbReference type="PROSITE" id="PS50928"/>
    </source>
</evidence>
<comment type="subcellular location">
    <subcellularLocation>
        <location evidence="1 8">Cell membrane</location>
        <topology evidence="1 8">Multi-pass membrane protein</topology>
    </subcellularLocation>
</comment>
<evidence type="ECO:0000256" key="2">
    <source>
        <dbReference type="ARBA" id="ARBA00022448"/>
    </source>
</evidence>
<evidence type="ECO:0000313" key="11">
    <source>
        <dbReference type="Proteomes" id="UP001169719"/>
    </source>
</evidence>
<dbReference type="PANTHER" id="PTHR43163">
    <property type="entry name" value="DIPEPTIDE TRANSPORT SYSTEM PERMEASE PROTEIN DPPB-RELATED"/>
    <property type="match status" value="1"/>
</dbReference>
<dbReference type="PROSITE" id="PS50928">
    <property type="entry name" value="ABC_TM1"/>
    <property type="match status" value="1"/>
</dbReference>
<evidence type="ECO:0000313" key="10">
    <source>
        <dbReference type="EMBL" id="MDN2483510.1"/>
    </source>
</evidence>
<dbReference type="CDD" id="cd06261">
    <property type="entry name" value="TM_PBP2"/>
    <property type="match status" value="1"/>
</dbReference>
<keyword evidence="2 8" id="KW-0813">Transport</keyword>
<dbReference type="Gene3D" id="1.10.3720.10">
    <property type="entry name" value="MetI-like"/>
    <property type="match status" value="1"/>
</dbReference>
<evidence type="ECO:0000256" key="8">
    <source>
        <dbReference type="RuleBase" id="RU363032"/>
    </source>
</evidence>
<keyword evidence="6 8" id="KW-0472">Membrane</keyword>
<evidence type="ECO:0000256" key="6">
    <source>
        <dbReference type="ARBA" id="ARBA00023136"/>
    </source>
</evidence>
<evidence type="ECO:0000256" key="7">
    <source>
        <dbReference type="ARBA" id="ARBA00024202"/>
    </source>
</evidence>
<dbReference type="Pfam" id="PF00528">
    <property type="entry name" value="BPD_transp_1"/>
    <property type="match status" value="1"/>
</dbReference>
<feature type="transmembrane region" description="Helical" evidence="8">
    <location>
        <begin position="106"/>
        <end position="126"/>
    </location>
</feature>
<name>A0ABT7Y686_9VIBR</name>
<evidence type="ECO:0000256" key="3">
    <source>
        <dbReference type="ARBA" id="ARBA00022475"/>
    </source>
</evidence>